<dbReference type="NCBIfam" id="TIGR00010">
    <property type="entry name" value="YchF/TatD family DNA exonuclease"/>
    <property type="match status" value="1"/>
</dbReference>
<keyword evidence="2 4" id="KW-0378">Hydrolase</keyword>
<dbReference type="GO" id="GO:0005829">
    <property type="term" value="C:cytosol"/>
    <property type="evidence" value="ECO:0007669"/>
    <property type="project" value="TreeGrafter"/>
</dbReference>
<dbReference type="CDD" id="cd01310">
    <property type="entry name" value="TatD_DNAse"/>
    <property type="match status" value="1"/>
</dbReference>
<feature type="binding site" evidence="3">
    <location>
        <position position="102"/>
    </location>
    <ligand>
        <name>a divalent metal cation</name>
        <dbReference type="ChEBI" id="CHEBI:60240"/>
        <label>1</label>
    </ligand>
</feature>
<feature type="binding site" evidence="3">
    <location>
        <position position="7"/>
    </location>
    <ligand>
        <name>a divalent metal cation</name>
        <dbReference type="ChEBI" id="CHEBI:60240"/>
        <label>1</label>
    </ligand>
</feature>
<dbReference type="PANTHER" id="PTHR46124:SF2">
    <property type="entry name" value="D-AMINOACYL-TRNA DEACYLASE"/>
    <property type="match status" value="1"/>
</dbReference>
<dbReference type="Proteomes" id="UP000033869">
    <property type="component" value="Unassembled WGS sequence"/>
</dbReference>
<feature type="binding site" evidence="3">
    <location>
        <position position="144"/>
    </location>
    <ligand>
        <name>a divalent metal cation</name>
        <dbReference type="ChEBI" id="CHEBI:60240"/>
        <label>2</label>
    </ligand>
</feature>
<dbReference type="PATRIC" id="fig|1618344.3.peg.801"/>
<dbReference type="GO" id="GO:0046872">
    <property type="term" value="F:metal ion binding"/>
    <property type="evidence" value="ECO:0007669"/>
    <property type="project" value="UniProtKB-KW"/>
</dbReference>
<dbReference type="Gene3D" id="3.20.20.140">
    <property type="entry name" value="Metal-dependent hydrolases"/>
    <property type="match status" value="1"/>
</dbReference>
<reference evidence="4 5" key="1">
    <citation type="journal article" date="2015" name="Nature">
        <title>rRNA introns, odd ribosomes, and small enigmatic genomes across a large radiation of phyla.</title>
        <authorList>
            <person name="Brown C.T."/>
            <person name="Hug L.A."/>
            <person name="Thomas B.C."/>
            <person name="Sharon I."/>
            <person name="Castelle C.J."/>
            <person name="Singh A."/>
            <person name="Wilkins M.J."/>
            <person name="Williams K.H."/>
            <person name="Banfield J.F."/>
        </authorList>
    </citation>
    <scope>NUCLEOTIDE SEQUENCE [LARGE SCALE GENOMIC DNA]</scope>
</reference>
<sequence length="268" mass="30433">MLLIDTHAHLNFPGFKSSVNEILKRAEEAGVTRIINVGSSLEGSLASDKLSKKYENIYATIGLHPHVLIEDNLFEEEKEIDVQLEKLEELALENNKIVAVGEIGLDYFRMPENYSAKDLKNAQRDLFIRQLELAYKLGLPIIIHSRDAVEDTLEIMNEFKDMKAVFHCFSYDLSVAKRIVDNGWLISFTANITYPKNFSAKEVIKNLPLEQLMIETDAPFLAPQEKRGQINEPANVIEVAKKIAEIKNISLEDVACETMKNARDFFGF</sequence>
<dbReference type="InterPro" id="IPR001130">
    <property type="entry name" value="TatD-like"/>
</dbReference>
<proteinExistence type="predicted"/>
<accession>A0A0G0WAK9</accession>
<feature type="binding site" evidence="3">
    <location>
        <position position="9"/>
    </location>
    <ligand>
        <name>a divalent metal cation</name>
        <dbReference type="ChEBI" id="CHEBI:60240"/>
        <label>1</label>
    </ligand>
</feature>
<dbReference type="PROSITE" id="PS01137">
    <property type="entry name" value="TATD_1"/>
    <property type="match status" value="1"/>
</dbReference>
<dbReference type="PROSITE" id="PS01091">
    <property type="entry name" value="TATD_3"/>
    <property type="match status" value="1"/>
</dbReference>
<name>A0A0G0WAK9_UNCC2</name>
<gene>
    <name evidence="4" type="ORF">UU65_C0003G0142</name>
</gene>
<evidence type="ECO:0000313" key="4">
    <source>
        <dbReference type="EMBL" id="KKS09087.1"/>
    </source>
</evidence>
<evidence type="ECO:0000256" key="3">
    <source>
        <dbReference type="PIRSR" id="PIRSR005902-1"/>
    </source>
</evidence>
<comment type="caution">
    <text evidence="4">The sequence shown here is derived from an EMBL/GenBank/DDBJ whole genome shotgun (WGS) entry which is preliminary data.</text>
</comment>
<feature type="binding site" evidence="3">
    <location>
        <position position="167"/>
    </location>
    <ligand>
        <name>a divalent metal cation</name>
        <dbReference type="ChEBI" id="CHEBI:60240"/>
        <label>2</label>
    </ligand>
</feature>
<dbReference type="AlphaFoldDB" id="A0A0G0WAK9"/>
<evidence type="ECO:0000313" key="5">
    <source>
        <dbReference type="Proteomes" id="UP000033869"/>
    </source>
</evidence>
<feature type="binding site" evidence="3">
    <location>
        <position position="217"/>
    </location>
    <ligand>
        <name>a divalent metal cation</name>
        <dbReference type="ChEBI" id="CHEBI:60240"/>
        <label>1</label>
    </ligand>
</feature>
<dbReference type="PROSITE" id="PS01090">
    <property type="entry name" value="TATD_2"/>
    <property type="match status" value="1"/>
</dbReference>
<dbReference type="Pfam" id="PF01026">
    <property type="entry name" value="TatD_DNase"/>
    <property type="match status" value="1"/>
</dbReference>
<dbReference type="GO" id="GO:0004536">
    <property type="term" value="F:DNA nuclease activity"/>
    <property type="evidence" value="ECO:0007669"/>
    <property type="project" value="InterPro"/>
</dbReference>
<protein>
    <submittedName>
        <fullName evidence="4">Hydrolase, TatD family</fullName>
    </submittedName>
</protein>
<dbReference type="PANTHER" id="PTHR46124">
    <property type="entry name" value="D-AMINOACYL-TRNA DEACYLASE"/>
    <property type="match status" value="1"/>
</dbReference>
<dbReference type="InterPro" id="IPR015991">
    <property type="entry name" value="TatD/YcfH-like"/>
</dbReference>
<evidence type="ECO:0000256" key="2">
    <source>
        <dbReference type="ARBA" id="ARBA00022801"/>
    </source>
</evidence>
<dbReference type="PIRSF" id="PIRSF005902">
    <property type="entry name" value="DNase_TatD"/>
    <property type="match status" value="1"/>
</dbReference>
<dbReference type="InterPro" id="IPR018228">
    <property type="entry name" value="DNase_TatD-rel_CS"/>
</dbReference>
<dbReference type="InterPro" id="IPR032466">
    <property type="entry name" value="Metal_Hydrolase"/>
</dbReference>
<dbReference type="FunFam" id="3.20.20.140:FF:000005">
    <property type="entry name" value="TatD family hydrolase"/>
    <property type="match status" value="1"/>
</dbReference>
<dbReference type="GO" id="GO:0016788">
    <property type="term" value="F:hydrolase activity, acting on ester bonds"/>
    <property type="evidence" value="ECO:0007669"/>
    <property type="project" value="InterPro"/>
</dbReference>
<dbReference type="SUPFAM" id="SSF51556">
    <property type="entry name" value="Metallo-dependent hydrolases"/>
    <property type="match status" value="1"/>
</dbReference>
<evidence type="ECO:0000256" key="1">
    <source>
        <dbReference type="ARBA" id="ARBA00022723"/>
    </source>
</evidence>
<dbReference type="EMBL" id="LCBL01000003">
    <property type="protein sequence ID" value="KKS09087.1"/>
    <property type="molecule type" value="Genomic_DNA"/>
</dbReference>
<organism evidence="4 5">
    <name type="scientific">candidate division CPR2 bacterium GW2011_GWC1_41_48</name>
    <dbReference type="NCBI Taxonomy" id="1618344"/>
    <lineage>
        <taxon>Bacteria</taxon>
        <taxon>Bacteria division CPR2</taxon>
    </lineage>
</organism>
<keyword evidence="1 3" id="KW-0479">Metal-binding</keyword>